<dbReference type="GO" id="GO:0016787">
    <property type="term" value="F:hydrolase activity"/>
    <property type="evidence" value="ECO:0007669"/>
    <property type="project" value="UniProtKB-KW"/>
</dbReference>
<dbReference type="Proteomes" id="UP000287756">
    <property type="component" value="Chromosome"/>
</dbReference>
<evidence type="ECO:0000313" key="6">
    <source>
        <dbReference type="Proteomes" id="UP000287756"/>
    </source>
</evidence>
<organism evidence="5 6">
    <name type="scientific">Halobacillus litoralis</name>
    <dbReference type="NCBI Taxonomy" id="45668"/>
    <lineage>
        <taxon>Bacteria</taxon>
        <taxon>Bacillati</taxon>
        <taxon>Bacillota</taxon>
        <taxon>Bacilli</taxon>
        <taxon>Bacillales</taxon>
        <taxon>Bacillaceae</taxon>
        <taxon>Halobacillus</taxon>
    </lineage>
</organism>
<feature type="domain" description="Nudix hydrolase" evidence="4">
    <location>
        <begin position="15"/>
        <end position="151"/>
    </location>
</feature>
<evidence type="ECO:0000313" key="5">
    <source>
        <dbReference type="EMBL" id="QAS52611.1"/>
    </source>
</evidence>
<dbReference type="RefSeq" id="WP_128524900.1">
    <property type="nucleotide sequence ID" value="NZ_CANLVY010000009.1"/>
</dbReference>
<evidence type="ECO:0000259" key="4">
    <source>
        <dbReference type="PROSITE" id="PS51462"/>
    </source>
</evidence>
<dbReference type="PANTHER" id="PTHR43046">
    <property type="entry name" value="GDP-MANNOSE MANNOSYL HYDROLASE"/>
    <property type="match status" value="1"/>
</dbReference>
<dbReference type="EMBL" id="CP026118">
    <property type="protein sequence ID" value="QAS52611.1"/>
    <property type="molecule type" value="Genomic_DNA"/>
</dbReference>
<dbReference type="SUPFAM" id="SSF55811">
    <property type="entry name" value="Nudix"/>
    <property type="match status" value="1"/>
</dbReference>
<keyword evidence="2 3" id="KW-0378">Hydrolase</keyword>
<proteinExistence type="inferred from homology"/>
<dbReference type="PANTHER" id="PTHR43046:SF2">
    <property type="entry name" value="8-OXO-DGTP DIPHOSPHATASE-RELATED"/>
    <property type="match status" value="1"/>
</dbReference>
<dbReference type="PROSITE" id="PS51462">
    <property type="entry name" value="NUDIX"/>
    <property type="match status" value="1"/>
</dbReference>
<dbReference type="InterPro" id="IPR015797">
    <property type="entry name" value="NUDIX_hydrolase-like_dom_sf"/>
</dbReference>
<dbReference type="InterPro" id="IPR020084">
    <property type="entry name" value="NUDIX_hydrolase_CS"/>
</dbReference>
<comment type="similarity">
    <text evidence="3">Belongs to the Nudix hydrolase family.</text>
</comment>
<dbReference type="PROSITE" id="PS00893">
    <property type="entry name" value="NUDIX_BOX"/>
    <property type="match status" value="1"/>
</dbReference>
<dbReference type="OrthoDB" id="9787476at2"/>
<sequence length="153" mass="17006">MKDYVLEIRSLIGSRPFIIVGATVIVENEEGGVLFQFRADTKEWGLPGGAMEPGESLLETAERELWEETGLHAERMDHIETFSGKRFYFRYPNGDEVYNVIAVYKAFGVSGGGGGKAQGDETLDLHYFTELPEAIDVRAKEIMERVRGAGNGE</sequence>
<evidence type="ECO:0000256" key="1">
    <source>
        <dbReference type="ARBA" id="ARBA00001946"/>
    </source>
</evidence>
<dbReference type="AlphaFoldDB" id="A0A410MD14"/>
<gene>
    <name evidence="5" type="ORF">HLI_10465</name>
</gene>
<dbReference type="PRINTS" id="PR00502">
    <property type="entry name" value="NUDIXFAMILY"/>
</dbReference>
<dbReference type="Gene3D" id="3.90.79.10">
    <property type="entry name" value="Nucleoside Triphosphate Pyrophosphohydrolase"/>
    <property type="match status" value="1"/>
</dbReference>
<dbReference type="InterPro" id="IPR020476">
    <property type="entry name" value="Nudix_hydrolase"/>
</dbReference>
<comment type="cofactor">
    <cofactor evidence="1">
        <name>Mg(2+)</name>
        <dbReference type="ChEBI" id="CHEBI:18420"/>
    </cofactor>
</comment>
<evidence type="ECO:0000256" key="2">
    <source>
        <dbReference type="ARBA" id="ARBA00022801"/>
    </source>
</evidence>
<dbReference type="InterPro" id="IPR000086">
    <property type="entry name" value="NUDIX_hydrolase_dom"/>
</dbReference>
<dbReference type="CDD" id="cd04677">
    <property type="entry name" value="NUDIX_Hydrolase"/>
    <property type="match status" value="1"/>
</dbReference>
<dbReference type="Pfam" id="PF00293">
    <property type="entry name" value="NUDIX"/>
    <property type="match status" value="1"/>
</dbReference>
<protein>
    <submittedName>
        <fullName evidence="5">ADP-ribose pyrophosphatase</fullName>
    </submittedName>
</protein>
<reference evidence="5 6" key="1">
    <citation type="submission" date="2018-01" db="EMBL/GenBank/DDBJ databases">
        <title>The whole genome sequencing and assembly of Halobacillus litoralis ERB031 strain.</title>
        <authorList>
            <person name="Lee S.-J."/>
            <person name="Park M.-K."/>
            <person name="Kim J.-Y."/>
            <person name="Lee Y.-J."/>
            <person name="Yi H."/>
            <person name="Bahn Y.-S."/>
            <person name="Kim J.F."/>
            <person name="Lee D.-W."/>
        </authorList>
    </citation>
    <scope>NUCLEOTIDE SEQUENCE [LARGE SCALE GENOMIC DNA]</scope>
    <source>
        <strain evidence="5 6">ERB 031</strain>
    </source>
</reference>
<dbReference type="KEGG" id="hli:HLI_10465"/>
<evidence type="ECO:0000256" key="3">
    <source>
        <dbReference type="RuleBase" id="RU003476"/>
    </source>
</evidence>
<name>A0A410MD14_9BACI</name>
<accession>A0A410MD14</accession>